<dbReference type="Pfam" id="PF02801">
    <property type="entry name" value="Ketoacyl-synt_C"/>
    <property type="match status" value="1"/>
</dbReference>
<evidence type="ECO:0000256" key="1">
    <source>
        <dbReference type="ARBA" id="ARBA00005194"/>
    </source>
</evidence>
<reference evidence="15 16" key="1">
    <citation type="submission" date="2013-12" db="EMBL/GenBank/DDBJ databases">
        <title>Comparative genomics of Petrotoga isolates.</title>
        <authorList>
            <person name="Nesbo C.L."/>
            <person name="Charchuk R."/>
            <person name="Chow K."/>
        </authorList>
    </citation>
    <scope>NUCLEOTIDE SEQUENCE [LARGE SCALE GENOMIC DNA]</scope>
    <source>
        <strain evidence="15 16">DSM 13574</strain>
    </source>
</reference>
<dbReference type="GO" id="GO:0006633">
    <property type="term" value="P:fatty acid biosynthetic process"/>
    <property type="evidence" value="ECO:0007669"/>
    <property type="project" value="UniProtKB-UniRule"/>
</dbReference>
<evidence type="ECO:0000256" key="7">
    <source>
        <dbReference type="ARBA" id="ARBA00022832"/>
    </source>
</evidence>
<dbReference type="UniPathway" id="UPA00094"/>
<gene>
    <name evidence="15" type="ORF">X929_04445</name>
</gene>
<keyword evidence="8" id="KW-0443">Lipid metabolism</keyword>
<evidence type="ECO:0000313" key="16">
    <source>
        <dbReference type="Proteomes" id="UP000236434"/>
    </source>
</evidence>
<protein>
    <recommendedName>
        <fullName evidence="4 11">3-oxoacyl-[acyl-carrier-protein] synthase 2</fullName>
        <ecNumber evidence="3 11">2.3.1.179</ecNumber>
    </recommendedName>
</protein>
<keyword evidence="7" id="KW-0276">Fatty acid metabolism</keyword>
<dbReference type="NCBIfam" id="TIGR03150">
    <property type="entry name" value="fabF"/>
    <property type="match status" value="1"/>
</dbReference>
<dbReference type="OrthoDB" id="9808669at2"/>
<keyword evidence="10 11" id="KW-0012">Acyltransferase</keyword>
<evidence type="ECO:0000256" key="9">
    <source>
        <dbReference type="ARBA" id="ARBA00023160"/>
    </source>
</evidence>
<keyword evidence="9 11" id="KW-0275">Fatty acid biosynthesis</keyword>
<dbReference type="PROSITE" id="PS52004">
    <property type="entry name" value="KS3_2"/>
    <property type="match status" value="1"/>
</dbReference>
<dbReference type="InterPro" id="IPR020841">
    <property type="entry name" value="PKS_Beta-ketoAc_synthase_dom"/>
</dbReference>
<proteinExistence type="inferred from homology"/>
<dbReference type="GO" id="GO:0004315">
    <property type="term" value="F:3-oxoacyl-[acyl-carrier-protein] synthase activity"/>
    <property type="evidence" value="ECO:0007669"/>
    <property type="project" value="UniProtKB-UniRule"/>
</dbReference>
<organism evidence="15 16">
    <name type="scientific">Petrotoga olearia DSM 13574</name>
    <dbReference type="NCBI Taxonomy" id="1122955"/>
    <lineage>
        <taxon>Bacteria</taxon>
        <taxon>Thermotogati</taxon>
        <taxon>Thermotogota</taxon>
        <taxon>Thermotogae</taxon>
        <taxon>Petrotogales</taxon>
        <taxon>Petrotogaceae</taxon>
        <taxon>Petrotoga</taxon>
    </lineage>
</organism>
<comment type="function">
    <text evidence="11">Involved in the type II fatty acid elongation cycle. Catalyzes the elongation of a wide range of acyl-ACP by the addition of two carbons from malonyl-ACP to an acyl acceptor. Can efficiently catalyze the conversion of palmitoleoyl-ACP (cis-hexadec-9-enoyl-ACP) to cis-vaccenoyl-ACP (cis-octadec-11-enoyl-ACP), an essential step in the thermal regulation of fatty acid composition.</text>
</comment>
<feature type="domain" description="Ketosynthase family 3 (KS3)" evidence="14">
    <location>
        <begin position="1"/>
        <end position="409"/>
    </location>
</feature>
<dbReference type="SMART" id="SM00825">
    <property type="entry name" value="PKS_KS"/>
    <property type="match status" value="1"/>
</dbReference>
<evidence type="ECO:0000256" key="11">
    <source>
        <dbReference type="PIRNR" id="PIRNR000447"/>
    </source>
</evidence>
<evidence type="ECO:0000256" key="6">
    <source>
        <dbReference type="ARBA" id="ARBA00022679"/>
    </source>
</evidence>
<dbReference type="InterPro" id="IPR014030">
    <property type="entry name" value="Ketoacyl_synth_N"/>
</dbReference>
<dbReference type="PANTHER" id="PTHR11712:SF336">
    <property type="entry name" value="3-OXOACYL-[ACYL-CARRIER-PROTEIN] SYNTHASE, MITOCHONDRIAL"/>
    <property type="match status" value="1"/>
</dbReference>
<feature type="active site" description="For beta-ketoacyl synthase activity" evidence="12">
    <location>
        <position position="162"/>
    </location>
</feature>
<dbReference type="NCBIfam" id="NF005589">
    <property type="entry name" value="PRK07314.1"/>
    <property type="match status" value="1"/>
</dbReference>
<dbReference type="Gene3D" id="3.40.47.10">
    <property type="match status" value="1"/>
</dbReference>
<dbReference type="SUPFAM" id="SSF53901">
    <property type="entry name" value="Thiolase-like"/>
    <property type="match status" value="2"/>
</dbReference>
<dbReference type="Pfam" id="PF00109">
    <property type="entry name" value="ketoacyl-synt"/>
    <property type="match status" value="1"/>
</dbReference>
<keyword evidence="5 11" id="KW-0444">Lipid biosynthesis</keyword>
<evidence type="ECO:0000256" key="2">
    <source>
        <dbReference type="ARBA" id="ARBA00008467"/>
    </source>
</evidence>
<dbReference type="PIRSF" id="PIRSF000447">
    <property type="entry name" value="KAS_II"/>
    <property type="match status" value="1"/>
</dbReference>
<evidence type="ECO:0000256" key="12">
    <source>
        <dbReference type="PIRSR" id="PIRSR000447-1"/>
    </source>
</evidence>
<evidence type="ECO:0000256" key="4">
    <source>
        <dbReference type="ARBA" id="ARBA00014657"/>
    </source>
</evidence>
<comment type="caution">
    <text evidence="15">The sequence shown here is derived from an EMBL/GenBank/DDBJ whole genome shotgun (WGS) entry which is preliminary data.</text>
</comment>
<dbReference type="InterPro" id="IPR016039">
    <property type="entry name" value="Thiolase-like"/>
</dbReference>
<evidence type="ECO:0000256" key="13">
    <source>
        <dbReference type="RuleBase" id="RU003694"/>
    </source>
</evidence>
<accession>A0A2K1P0W0</accession>
<dbReference type="PROSITE" id="PS00606">
    <property type="entry name" value="KS3_1"/>
    <property type="match status" value="1"/>
</dbReference>
<sequence length="410" mass="44323">MHKVVITGMGTVNAIAKNTEEFLEGLKEMRIGIDKITQFDTSDHKVKIAAEIKDFDPQEYMDSRTAKRYDRFLQLAIAASDEAIEDAGLSQDQDWRENAAVIIGSGIGGFKTLYHEFGVMNKKGPKYVSPFLIPMMIADMASGVVSIRHKLKGPNFTTVSACASAVHSIISSVMLIRSGEVDVAITGGSEAVIDPMPIAAFANMMALSQRNEEPQKASRPFDKDRNGFVMGEGSGILVLESEEHAKARGAKIYGYIAGYGMTGDAYHISQSDPEGEGAARAIKNALKMAELDPSDVDLINCHATSTPVGDNSEVKAIKKIFGEFADKPYLQSTKTLIGHTLGAAGAIELIASVIESHNHFVHGMPNLEEPDEEMKTLNIPRETQDAEANVILKNSFGFGGHNGSLIFVKS</sequence>
<comment type="similarity">
    <text evidence="2 11 13">Belongs to the thiolase-like superfamily. Beta-ketoacyl-ACP synthases family.</text>
</comment>
<dbReference type="RefSeq" id="WP_103066826.1">
    <property type="nucleotide sequence ID" value="NZ_AZRL01000012.1"/>
</dbReference>
<dbReference type="FunFam" id="3.40.47.10:FF:000018">
    <property type="entry name" value="3-oxoacyl-[acyl-carrier-protein] synthase 2"/>
    <property type="match status" value="1"/>
</dbReference>
<evidence type="ECO:0000256" key="10">
    <source>
        <dbReference type="ARBA" id="ARBA00023315"/>
    </source>
</evidence>
<evidence type="ECO:0000313" key="15">
    <source>
        <dbReference type="EMBL" id="PNR96367.1"/>
    </source>
</evidence>
<dbReference type="GO" id="GO:0005829">
    <property type="term" value="C:cytosol"/>
    <property type="evidence" value="ECO:0007669"/>
    <property type="project" value="TreeGrafter"/>
</dbReference>
<dbReference type="InterPro" id="IPR017568">
    <property type="entry name" value="3-oxoacyl-ACP_synth-2"/>
</dbReference>
<name>A0A2K1P0W0_9BACT</name>
<dbReference type="EMBL" id="AZRL01000012">
    <property type="protein sequence ID" value="PNR96367.1"/>
    <property type="molecule type" value="Genomic_DNA"/>
</dbReference>
<evidence type="ECO:0000256" key="3">
    <source>
        <dbReference type="ARBA" id="ARBA00012356"/>
    </source>
</evidence>
<comment type="catalytic activity">
    <reaction evidence="11">
        <text>(9Z)-hexadecenoyl-[ACP] + malonyl-[ACP] + H(+) = 3-oxo-(11Z)-octadecenoyl-[ACP] + holo-[ACP] + CO2</text>
        <dbReference type="Rhea" id="RHEA:55040"/>
        <dbReference type="Rhea" id="RHEA-COMP:9623"/>
        <dbReference type="Rhea" id="RHEA-COMP:9685"/>
        <dbReference type="Rhea" id="RHEA-COMP:10800"/>
        <dbReference type="Rhea" id="RHEA-COMP:14074"/>
        <dbReference type="ChEBI" id="CHEBI:15378"/>
        <dbReference type="ChEBI" id="CHEBI:16526"/>
        <dbReference type="ChEBI" id="CHEBI:64479"/>
        <dbReference type="ChEBI" id="CHEBI:78449"/>
        <dbReference type="ChEBI" id="CHEBI:83989"/>
        <dbReference type="ChEBI" id="CHEBI:138538"/>
        <dbReference type="EC" id="2.3.1.179"/>
    </reaction>
</comment>
<dbReference type="InterPro" id="IPR014031">
    <property type="entry name" value="Ketoacyl_synth_C"/>
</dbReference>
<dbReference type="Proteomes" id="UP000236434">
    <property type="component" value="Unassembled WGS sequence"/>
</dbReference>
<evidence type="ECO:0000256" key="8">
    <source>
        <dbReference type="ARBA" id="ARBA00023098"/>
    </source>
</evidence>
<evidence type="ECO:0000256" key="5">
    <source>
        <dbReference type="ARBA" id="ARBA00022516"/>
    </source>
</evidence>
<dbReference type="CDD" id="cd00834">
    <property type="entry name" value="KAS_I_II"/>
    <property type="match status" value="1"/>
</dbReference>
<dbReference type="PANTHER" id="PTHR11712">
    <property type="entry name" value="POLYKETIDE SYNTHASE-RELATED"/>
    <property type="match status" value="1"/>
</dbReference>
<evidence type="ECO:0000259" key="14">
    <source>
        <dbReference type="PROSITE" id="PS52004"/>
    </source>
</evidence>
<dbReference type="InterPro" id="IPR000794">
    <property type="entry name" value="Beta-ketoacyl_synthase"/>
</dbReference>
<keyword evidence="6 11" id="KW-0808">Transferase</keyword>
<dbReference type="AlphaFoldDB" id="A0A2K1P0W0"/>
<comment type="pathway">
    <text evidence="1 11">Lipid metabolism; fatty acid biosynthesis.</text>
</comment>
<comment type="catalytic activity">
    <reaction evidence="11">
        <text>a fatty acyl-[ACP] + malonyl-[ACP] + H(+) = a 3-oxoacyl-[ACP] + holo-[ACP] + CO2</text>
        <dbReference type="Rhea" id="RHEA:22836"/>
        <dbReference type="Rhea" id="RHEA-COMP:9623"/>
        <dbReference type="Rhea" id="RHEA-COMP:9685"/>
        <dbReference type="Rhea" id="RHEA-COMP:9916"/>
        <dbReference type="Rhea" id="RHEA-COMP:14125"/>
        <dbReference type="ChEBI" id="CHEBI:15378"/>
        <dbReference type="ChEBI" id="CHEBI:16526"/>
        <dbReference type="ChEBI" id="CHEBI:64479"/>
        <dbReference type="ChEBI" id="CHEBI:78449"/>
        <dbReference type="ChEBI" id="CHEBI:78776"/>
        <dbReference type="ChEBI" id="CHEBI:138651"/>
    </reaction>
</comment>
<dbReference type="EC" id="2.3.1.179" evidence="3 11"/>
<dbReference type="InterPro" id="IPR018201">
    <property type="entry name" value="Ketoacyl_synth_AS"/>
</dbReference>